<dbReference type="PANTHER" id="PTHR12714:SF24">
    <property type="entry name" value="SLR1182 PROTEIN"/>
    <property type="match status" value="1"/>
</dbReference>
<feature type="transmembrane region" description="Helical" evidence="5">
    <location>
        <begin position="41"/>
        <end position="61"/>
    </location>
</feature>
<dbReference type="OrthoDB" id="9811969at2"/>
<evidence type="ECO:0000313" key="6">
    <source>
        <dbReference type="Proteomes" id="UP000675920"/>
    </source>
</evidence>
<feature type="transmembrane region" description="Helical" evidence="5">
    <location>
        <begin position="12"/>
        <end position="29"/>
    </location>
</feature>
<dbReference type="PANTHER" id="PTHR12714">
    <property type="entry name" value="PROTEIN-S ISOPRENYLCYSTEINE O-METHYLTRANSFERASE"/>
    <property type="match status" value="1"/>
</dbReference>
<dbReference type="EC" id="2.1.1.-" evidence="7"/>
<keyword evidence="2 5" id="KW-0812">Transmembrane</keyword>
<evidence type="ECO:0000256" key="2">
    <source>
        <dbReference type="ARBA" id="ARBA00022692"/>
    </source>
</evidence>
<dbReference type="Proteomes" id="UP000675920">
    <property type="component" value="Unplaced"/>
</dbReference>
<comment type="subcellular location">
    <subcellularLocation>
        <location evidence="1">Endomembrane system</location>
        <topology evidence="1">Multi-pass membrane protein</topology>
    </subcellularLocation>
</comment>
<evidence type="ECO:0000256" key="4">
    <source>
        <dbReference type="ARBA" id="ARBA00023136"/>
    </source>
</evidence>
<reference evidence="7" key="1">
    <citation type="submission" date="2025-08" db="UniProtKB">
        <authorList>
            <consortium name="RefSeq"/>
        </authorList>
    </citation>
    <scope>IDENTIFICATION</scope>
</reference>
<dbReference type="GO" id="GO:0012505">
    <property type="term" value="C:endomembrane system"/>
    <property type="evidence" value="ECO:0007669"/>
    <property type="project" value="UniProtKB-SubCell"/>
</dbReference>
<evidence type="ECO:0000256" key="1">
    <source>
        <dbReference type="ARBA" id="ARBA00004127"/>
    </source>
</evidence>
<dbReference type="Pfam" id="PF04191">
    <property type="entry name" value="PEMT"/>
    <property type="match status" value="1"/>
</dbReference>
<proteinExistence type="predicted"/>
<feature type="transmembrane region" description="Helical" evidence="5">
    <location>
        <begin position="93"/>
        <end position="114"/>
    </location>
</feature>
<dbReference type="Gene3D" id="1.20.120.1630">
    <property type="match status" value="1"/>
</dbReference>
<dbReference type="AlphaFoldDB" id="A0A8B6X6T1"/>
<dbReference type="GO" id="GO:0004671">
    <property type="term" value="F:protein C-terminal S-isoprenylcysteine carboxyl O-methyltransferase activity"/>
    <property type="evidence" value="ECO:0007669"/>
    <property type="project" value="UniProtKB-EC"/>
</dbReference>
<accession>A0A8B6X6T1</accession>
<dbReference type="InterPro" id="IPR007318">
    <property type="entry name" value="Phopholipid_MeTrfase"/>
</dbReference>
<keyword evidence="7" id="KW-0808">Transferase</keyword>
<organism evidence="6 7">
    <name type="scientific">Derxia gummosa DSM 723</name>
    <dbReference type="NCBI Taxonomy" id="1121388"/>
    <lineage>
        <taxon>Bacteria</taxon>
        <taxon>Pseudomonadati</taxon>
        <taxon>Pseudomonadota</taxon>
        <taxon>Betaproteobacteria</taxon>
        <taxon>Burkholderiales</taxon>
        <taxon>Alcaligenaceae</taxon>
        <taxon>Derxia</taxon>
    </lineage>
</organism>
<evidence type="ECO:0000256" key="5">
    <source>
        <dbReference type="SAM" id="Phobius"/>
    </source>
</evidence>
<name>A0A8B6X6T1_9BURK</name>
<sequence>MHRLELRLPPPVVCLLVAAAMWFAARHPLGAPPPTLAAVAVLQWPCALAGALLDLSALLGFRRARTTWHPHRPQAASALVTGGIYRVTRNPMYLGLALLLVAWALRLGQLLPWLGPPLFAAWITRFQIVPEERALAAKFGADWVAYRMRVRRWL</sequence>
<protein>
    <submittedName>
        <fullName evidence="7">Methyltransferase family protein</fullName>
        <ecNumber evidence="7">2.1.1.-</ecNumber>
    </submittedName>
</protein>
<keyword evidence="3 5" id="KW-1133">Transmembrane helix</keyword>
<evidence type="ECO:0000256" key="3">
    <source>
        <dbReference type="ARBA" id="ARBA00022989"/>
    </source>
</evidence>
<keyword evidence="7" id="KW-0489">Methyltransferase</keyword>
<dbReference type="RefSeq" id="WP_028313044.1">
    <property type="nucleotide sequence ID" value="NZ_KI519500.1"/>
</dbReference>
<keyword evidence="4 5" id="KW-0472">Membrane</keyword>
<keyword evidence="6" id="KW-1185">Reference proteome</keyword>
<evidence type="ECO:0000313" key="7">
    <source>
        <dbReference type="RefSeq" id="WP_028313044.1"/>
    </source>
</evidence>